<dbReference type="GeneID" id="5410387"/>
<proteinExistence type="predicted"/>
<keyword evidence="1" id="KW-0472">Membrane</keyword>
<dbReference type="EMBL" id="CP000780">
    <property type="protein sequence ID" value="ABS55733.1"/>
    <property type="molecule type" value="Genomic_DNA"/>
</dbReference>
<gene>
    <name evidence="2" type="ordered locus">Mboo_1215</name>
</gene>
<dbReference type="HOGENOM" id="CLU_1063998_0_0_2"/>
<keyword evidence="1" id="KW-1133">Transmembrane helix</keyword>
<dbReference type="RefSeq" id="WP_012106764.1">
    <property type="nucleotide sequence ID" value="NC_009712.1"/>
</dbReference>
<protein>
    <submittedName>
        <fullName evidence="2">Uncharacterized protein</fullName>
    </submittedName>
</protein>
<dbReference type="AlphaFoldDB" id="A7I7M2"/>
<feature type="transmembrane region" description="Helical" evidence="1">
    <location>
        <begin position="12"/>
        <end position="29"/>
    </location>
</feature>
<organism evidence="2 3">
    <name type="scientific">Methanoregula boonei (strain DSM 21154 / JCM 14090 / 6A8)</name>
    <dbReference type="NCBI Taxonomy" id="456442"/>
    <lineage>
        <taxon>Archaea</taxon>
        <taxon>Methanobacteriati</taxon>
        <taxon>Methanobacteriota</taxon>
        <taxon>Stenosarchaea group</taxon>
        <taxon>Methanomicrobia</taxon>
        <taxon>Methanomicrobiales</taxon>
        <taxon>Methanoregulaceae</taxon>
        <taxon>Methanoregula</taxon>
    </lineage>
</organism>
<dbReference type="KEGG" id="mbn:Mboo_1215"/>
<accession>A7I7M2</accession>
<dbReference type="eggNOG" id="arCOG12694">
    <property type="taxonomic scope" value="Archaea"/>
</dbReference>
<feature type="transmembrane region" description="Helical" evidence="1">
    <location>
        <begin position="209"/>
        <end position="242"/>
    </location>
</feature>
<dbReference type="Proteomes" id="UP000002408">
    <property type="component" value="Chromosome"/>
</dbReference>
<name>A7I7M2_METB6</name>
<sequence>MSFPITPAMETFATVICAGLIIMGISHLLDHIWAHSLRYPSFYLIVSAPGVILHECAHVIGCLITGAKIKKVVLLSKEGGMVSYSPPAIPVLGDVIISTAPLFFLPLVLAALTWLFGTFADCSFSTAVPSLGSIESLYPLVAAIGTTLYQNLIVAFNPWFILYLYLVTSLALSFSPSVQDLKNALTGLVILAIAGICLLALNIPAVTGGFLLLLGLIGTGLAIGLAFGIVALLVSLPALLFYRSAS</sequence>
<feature type="transmembrane region" description="Helical" evidence="1">
    <location>
        <begin position="88"/>
        <end position="116"/>
    </location>
</feature>
<feature type="transmembrane region" description="Helical" evidence="1">
    <location>
        <begin position="148"/>
        <end position="172"/>
    </location>
</feature>
<evidence type="ECO:0000313" key="3">
    <source>
        <dbReference type="Proteomes" id="UP000002408"/>
    </source>
</evidence>
<evidence type="ECO:0000256" key="1">
    <source>
        <dbReference type="SAM" id="Phobius"/>
    </source>
</evidence>
<evidence type="ECO:0000313" key="2">
    <source>
        <dbReference type="EMBL" id="ABS55733.1"/>
    </source>
</evidence>
<keyword evidence="1" id="KW-0812">Transmembrane</keyword>
<feature type="transmembrane region" description="Helical" evidence="1">
    <location>
        <begin position="184"/>
        <end position="203"/>
    </location>
</feature>
<keyword evidence="3" id="KW-1185">Reference proteome</keyword>
<reference evidence="3" key="1">
    <citation type="journal article" date="2015" name="Microbiology">
        <title>Genome of Methanoregula boonei 6A8 reveals adaptations to oligotrophic peatland environments.</title>
        <authorList>
            <person name="Braeuer S."/>
            <person name="Cadillo-Quiroz H."/>
            <person name="Kyrpides N."/>
            <person name="Woyke T."/>
            <person name="Goodwin L."/>
            <person name="Detter C."/>
            <person name="Podell S."/>
            <person name="Yavitt J.B."/>
            <person name="Zinder S.H."/>
        </authorList>
    </citation>
    <scope>NUCLEOTIDE SEQUENCE [LARGE SCALE GENOMIC DNA]</scope>
    <source>
        <strain evidence="3">DSM 21154 / JCM 14090 / 6A8</strain>
    </source>
</reference>
<dbReference type="STRING" id="456442.Mboo_1215"/>
<dbReference type="OrthoDB" id="147208at2157"/>